<dbReference type="Proteomes" id="UP000323632">
    <property type="component" value="Unassembled WGS sequence"/>
</dbReference>
<gene>
    <name evidence="2" type="ORF">F0919_00565</name>
</gene>
<protein>
    <submittedName>
        <fullName evidence="2">Transposase family protein</fullName>
    </submittedName>
</protein>
<feature type="domain" description="Integrase catalytic" evidence="1">
    <location>
        <begin position="224"/>
        <end position="388"/>
    </location>
</feature>
<evidence type="ECO:0000313" key="3">
    <source>
        <dbReference type="Proteomes" id="UP000323632"/>
    </source>
</evidence>
<dbReference type="InterPro" id="IPR001584">
    <property type="entry name" value="Integrase_cat-core"/>
</dbReference>
<dbReference type="SUPFAM" id="SSF53098">
    <property type="entry name" value="Ribonuclease H-like"/>
    <property type="match status" value="1"/>
</dbReference>
<evidence type="ECO:0000259" key="1">
    <source>
        <dbReference type="PROSITE" id="PS50994"/>
    </source>
</evidence>
<comment type="caution">
    <text evidence="2">The sequence shown here is derived from an EMBL/GenBank/DDBJ whole genome shotgun (WGS) entry which is preliminary data.</text>
</comment>
<proteinExistence type="predicted"/>
<name>A0A5M6CM37_9BACT</name>
<dbReference type="RefSeq" id="WP_150030767.1">
    <property type="nucleotide sequence ID" value="NZ_VWSH01000001.1"/>
</dbReference>
<dbReference type="Gene3D" id="3.30.420.10">
    <property type="entry name" value="Ribonuclease H-like superfamily/Ribonuclease H"/>
    <property type="match status" value="1"/>
</dbReference>
<keyword evidence="3" id="KW-1185">Reference proteome</keyword>
<dbReference type="InterPro" id="IPR036397">
    <property type="entry name" value="RNaseH_sf"/>
</dbReference>
<reference evidence="2 3" key="1">
    <citation type="submission" date="2019-09" db="EMBL/GenBank/DDBJ databases">
        <title>Genome sequence and assembly of Taibaiella sp.</title>
        <authorList>
            <person name="Chhetri G."/>
        </authorList>
    </citation>
    <scope>NUCLEOTIDE SEQUENCE [LARGE SCALE GENOMIC DNA]</scope>
    <source>
        <strain evidence="2 3">KVB11</strain>
    </source>
</reference>
<dbReference type="AlphaFoldDB" id="A0A5M6CM37"/>
<evidence type="ECO:0000313" key="2">
    <source>
        <dbReference type="EMBL" id="KAA5536194.1"/>
    </source>
</evidence>
<dbReference type="EMBL" id="VWSH01000001">
    <property type="protein sequence ID" value="KAA5536194.1"/>
    <property type="molecule type" value="Genomic_DNA"/>
</dbReference>
<dbReference type="GO" id="GO:0003676">
    <property type="term" value="F:nucleic acid binding"/>
    <property type="evidence" value="ECO:0007669"/>
    <property type="project" value="InterPro"/>
</dbReference>
<accession>A0A5M6CM37</accession>
<dbReference type="GO" id="GO:0015074">
    <property type="term" value="P:DNA integration"/>
    <property type="evidence" value="ECO:0007669"/>
    <property type="project" value="InterPro"/>
</dbReference>
<organism evidence="2 3">
    <name type="scientific">Taibaiella lutea</name>
    <dbReference type="NCBI Taxonomy" id="2608001"/>
    <lineage>
        <taxon>Bacteria</taxon>
        <taxon>Pseudomonadati</taxon>
        <taxon>Bacteroidota</taxon>
        <taxon>Chitinophagia</taxon>
        <taxon>Chitinophagales</taxon>
        <taxon>Chitinophagaceae</taxon>
        <taxon>Taibaiella</taxon>
    </lineage>
</organism>
<dbReference type="InterPro" id="IPR012337">
    <property type="entry name" value="RNaseH-like_sf"/>
</dbReference>
<sequence length="420" mass="49543">MAHAQQRYHSDFKVQYCQGGLPPEMVKKIPRSTRQRWREKEEKKFWMPTPEQHNIIDELTIKKLQAENRQLKIKLKALYYIVMLYKELIALLKPKARHGLQIKKGVELILRFCWENNLDKKVWRFLPFSFKQWHSWEGLRSCLNSLQGYCRKQNVGQLTLQEQVDLQRGCSEKEIKNWPLISVYYYLLRQKKISFSLGAFYKYCRLLKITRRKHKRRKHYVPIAATAPLKILHQDITIFRTLDGVKRYVYVIKDNFSRAILACKVTTEYSSEIARQTFDGVLQRFGLLKEEGFLITDGGMENKGALDEMLSRPGMLWKRLTAQIDIIQSNCMVEAANKILKYRYLYPKHILNGVDLAYELKKAVEEFNSMPNGQLLGLTPNEVLSGEIPTRGNYKEQIYLATLERMEENRQFECGLSCHF</sequence>
<dbReference type="PROSITE" id="PS50994">
    <property type="entry name" value="INTEGRASE"/>
    <property type="match status" value="1"/>
</dbReference>